<gene>
    <name evidence="1" type="ORF">KM842_12175</name>
</gene>
<evidence type="ECO:0000313" key="2">
    <source>
        <dbReference type="Proteomes" id="UP000681794"/>
    </source>
</evidence>
<reference evidence="1" key="1">
    <citation type="submission" date="2021-06" db="EMBL/GenBank/DDBJ databases">
        <authorList>
            <person name="Ellington A.J."/>
            <person name="Bryan N.C."/>
            <person name="Christner B.C."/>
            <person name="Reisch C.R."/>
        </authorList>
    </citation>
    <scope>NUCLEOTIDE SEQUENCE</scope>
    <source>
        <strain evidence="1">L6-1</strain>
    </source>
</reference>
<name>A0ACD1E262_9MICO</name>
<evidence type="ECO:0000313" key="1">
    <source>
        <dbReference type="EMBL" id="QWS33005.1"/>
    </source>
</evidence>
<protein>
    <submittedName>
        <fullName evidence="1">MarR family transcriptional regulator</fullName>
    </submittedName>
</protein>
<dbReference type="Proteomes" id="UP000681794">
    <property type="component" value="Chromosome"/>
</dbReference>
<dbReference type="EMBL" id="CP076544">
    <property type="protein sequence ID" value="QWS33005.1"/>
    <property type="molecule type" value="Genomic_DNA"/>
</dbReference>
<sequence length="169" mass="17368">MTSPAPDDALAQLADVVLRVARELDPSVRRSDDVVPLTGTEVLVMRWVETNPGTTPSATAEATALRRSNLSVALGALVAKGMVERRPHPGDARLAQLFPTALAAESIGVLKARWAGTLRAALRSGAPETGDGTATDGAAGESAEVTAAVTAAVALLGRVEAGLRRPRAD</sequence>
<organism evidence="1 2">
    <name type="scientific">Curtobacterium aetherium</name>
    <dbReference type="NCBI Taxonomy" id="2841594"/>
    <lineage>
        <taxon>Bacteria</taxon>
        <taxon>Bacillati</taxon>
        <taxon>Actinomycetota</taxon>
        <taxon>Actinomycetes</taxon>
        <taxon>Micrococcales</taxon>
        <taxon>Microbacteriaceae</taxon>
        <taxon>Curtobacterium</taxon>
    </lineage>
</organism>
<accession>A0ACD1E262</accession>
<proteinExistence type="predicted"/>
<keyword evidence="2" id="KW-1185">Reference proteome</keyword>